<evidence type="ECO:0000313" key="1">
    <source>
        <dbReference type="EMBL" id="DAD84698.1"/>
    </source>
</evidence>
<sequence length="308" mass="32991">MANVTTTAETNLITAEKMKRVREVDFVQQFLHNSLQKLLDVLGVTRKIPMMEGTTMYVYSTTGTLQSGAVGEGEIIPLSQYQTTKTPIGEITLHKWRKAASAEAIKKSGYDAAVRETDAALLKDVQKGIRGGFFTFLNGTIANSVTATGEGLQAALANAWGKLQVAFEDDTAEAVYFVNPEDISAYLGKAALTTQTAFGMNYIENFLGLGTVITSSRITKGTFVATAKENLILYYLTMNGDVARAFDLTADELGYIGIKSGYANEERAQIESLVMDGLQIMVEYAAGVIKGTITEAAAASNPSQGTGG</sequence>
<organism evidence="1">
    <name type="scientific">Siphoviridae sp. ctqED62</name>
    <dbReference type="NCBI Taxonomy" id="2826468"/>
    <lineage>
        <taxon>Viruses</taxon>
        <taxon>Duplodnaviria</taxon>
        <taxon>Heunggongvirae</taxon>
        <taxon>Uroviricota</taxon>
        <taxon>Caudoviricetes</taxon>
    </lineage>
</organism>
<name>A0A8S5MRD8_9CAUD</name>
<accession>A0A8S5MRD8</accession>
<proteinExistence type="predicted"/>
<protein>
    <submittedName>
        <fullName evidence="1">Major head protein</fullName>
    </submittedName>
</protein>
<dbReference type="SUPFAM" id="SSF56563">
    <property type="entry name" value="Major capsid protein gp5"/>
    <property type="match status" value="1"/>
</dbReference>
<reference evidence="1" key="1">
    <citation type="journal article" date="2021" name="Proc. Natl. Acad. Sci. U.S.A.">
        <title>A Catalog of Tens of Thousands of Viruses from Human Metagenomes Reveals Hidden Associations with Chronic Diseases.</title>
        <authorList>
            <person name="Tisza M.J."/>
            <person name="Buck C.B."/>
        </authorList>
    </citation>
    <scope>NUCLEOTIDE SEQUENCE</scope>
    <source>
        <strain evidence="1">CtqED62</strain>
    </source>
</reference>
<dbReference type="EMBL" id="BK014965">
    <property type="protein sequence ID" value="DAD84698.1"/>
    <property type="molecule type" value="Genomic_DNA"/>
</dbReference>